<gene>
    <name evidence="2" type="ORF">SAMN05216258_105529</name>
</gene>
<dbReference type="Proteomes" id="UP000199377">
    <property type="component" value="Unassembled WGS sequence"/>
</dbReference>
<evidence type="ECO:0000313" key="3">
    <source>
        <dbReference type="Proteomes" id="UP000199377"/>
    </source>
</evidence>
<organism evidence="2 3">
    <name type="scientific">Albimonas pacifica</name>
    <dbReference type="NCBI Taxonomy" id="1114924"/>
    <lineage>
        <taxon>Bacteria</taxon>
        <taxon>Pseudomonadati</taxon>
        <taxon>Pseudomonadota</taxon>
        <taxon>Alphaproteobacteria</taxon>
        <taxon>Rhodobacterales</taxon>
        <taxon>Paracoccaceae</taxon>
        <taxon>Albimonas</taxon>
    </lineage>
</organism>
<name>A0A1I3H6Z3_9RHOB</name>
<dbReference type="SUPFAM" id="SSF53474">
    <property type="entry name" value="alpha/beta-Hydrolases"/>
    <property type="match status" value="1"/>
</dbReference>
<feature type="domain" description="PHB de-polymerase C-terminal" evidence="1">
    <location>
        <begin position="211"/>
        <end position="412"/>
    </location>
</feature>
<reference evidence="2 3" key="1">
    <citation type="submission" date="2016-10" db="EMBL/GenBank/DDBJ databases">
        <authorList>
            <person name="de Groot N.N."/>
        </authorList>
    </citation>
    <scope>NUCLEOTIDE SEQUENCE [LARGE SCALE GENOMIC DNA]</scope>
    <source>
        <strain evidence="2 3">CGMCC 1.11030</strain>
    </source>
</reference>
<dbReference type="InterPro" id="IPR051321">
    <property type="entry name" value="PHA/PHB_synthase"/>
</dbReference>
<dbReference type="PANTHER" id="PTHR36837">
    <property type="entry name" value="POLY(3-HYDROXYALKANOATE) POLYMERASE SUBUNIT PHAC"/>
    <property type="match status" value="1"/>
</dbReference>
<keyword evidence="3" id="KW-1185">Reference proteome</keyword>
<dbReference type="PANTHER" id="PTHR36837:SF4">
    <property type="entry name" value="BLR0908 PROTEIN"/>
    <property type="match status" value="1"/>
</dbReference>
<dbReference type="Pfam" id="PF06850">
    <property type="entry name" value="PHB_depo_C"/>
    <property type="match status" value="1"/>
</dbReference>
<dbReference type="AlphaFoldDB" id="A0A1I3H6Z3"/>
<evidence type="ECO:0000259" key="1">
    <source>
        <dbReference type="Pfam" id="PF06850"/>
    </source>
</evidence>
<dbReference type="NCBIfam" id="TIGR01849">
    <property type="entry name" value="PHB_depoly_PhaZ"/>
    <property type="match status" value="1"/>
</dbReference>
<dbReference type="EMBL" id="FOQH01000005">
    <property type="protein sequence ID" value="SFI31350.1"/>
    <property type="molecule type" value="Genomic_DNA"/>
</dbReference>
<dbReference type="STRING" id="1114924.SAMN05216258_105529"/>
<dbReference type="Gene3D" id="3.40.50.1820">
    <property type="entry name" value="alpha/beta hydrolase"/>
    <property type="match status" value="1"/>
</dbReference>
<dbReference type="RefSeq" id="WP_092860326.1">
    <property type="nucleotide sequence ID" value="NZ_FOQH01000005.1"/>
</dbReference>
<protein>
    <submittedName>
        <fullName evidence="2">Poly(3-hydroxybutyrate) depolymerase</fullName>
    </submittedName>
</protein>
<proteinExistence type="predicted"/>
<evidence type="ECO:0000313" key="2">
    <source>
        <dbReference type="EMBL" id="SFI31350.1"/>
    </source>
</evidence>
<accession>A0A1I3H6Z3</accession>
<dbReference type="PIRSF" id="PIRSF020818">
    <property type="entry name" value="PHB_depoly_PhaZ"/>
    <property type="match status" value="1"/>
</dbReference>
<dbReference type="OrthoDB" id="9774318at2"/>
<dbReference type="InterPro" id="IPR029058">
    <property type="entry name" value="AB_hydrolase_fold"/>
</dbReference>
<dbReference type="InterPro" id="IPR009656">
    <property type="entry name" value="PHB_depo_C"/>
</dbReference>
<dbReference type="InterPro" id="IPR010915">
    <property type="entry name" value="PHB_depoly_PhaZ"/>
</dbReference>
<sequence>MLYHAYELSHAAIGPLRAAAQFGRQALSHPLNPASITFPARAAAAGLEMFVNATRRYGKPDWGLETTTVAGEPSKLTIETALAKPFCDLIRFRRGGAVARSRNDPPVLIVAPMSGHFATLLRGTVEAMLPEHDVWVTDWRDARNVPLSEGVFDLDDFTDYVTEFCRHIARETGERAAVLGVCQPGVPVLASAAMMAEDADPARPASIVLMGSPIDTAKNPKQPNELATTHALSWFEQNVIVTVPWPNMGFMRRVYPGFLQLSGFMQMNLDRHLNAHLQHFRHLVKGDGESAASHRKFYDEYLAVMDLDAAFYLQTIERVFQKRLLAVGAFRYRDERLVKPQAIRDIGLMTVEGEQDDITGLGQTEAAQTLCTSLPDAKRLHHVQDTVGHYGVFNGSRWRNSIQPKVRAFVRAQRTMLRGAPEEVVPPAPAPRKPSIDGALDAAGLTGAKQLKAAALKSAGLAANGAKGAGRK</sequence>